<dbReference type="AlphaFoldDB" id="A0A815GR12"/>
<dbReference type="Proteomes" id="UP000677228">
    <property type="component" value="Unassembled WGS sequence"/>
</dbReference>
<evidence type="ECO:0000313" key="6">
    <source>
        <dbReference type="Proteomes" id="UP000663829"/>
    </source>
</evidence>
<dbReference type="EMBL" id="CAJNOK010012171">
    <property type="protein sequence ID" value="CAF1157465.1"/>
    <property type="molecule type" value="Genomic_DNA"/>
</dbReference>
<dbReference type="Pfam" id="PF17921">
    <property type="entry name" value="Integrase_H2C2"/>
    <property type="match status" value="1"/>
</dbReference>
<dbReference type="InterPro" id="IPR041588">
    <property type="entry name" value="Integrase_H2C2"/>
</dbReference>
<name>A0A815GR12_9BILA</name>
<reference evidence="3" key="1">
    <citation type="submission" date="2021-02" db="EMBL/GenBank/DDBJ databases">
        <authorList>
            <person name="Nowell W R."/>
        </authorList>
    </citation>
    <scope>NUCLEOTIDE SEQUENCE</scope>
</reference>
<dbReference type="InterPro" id="IPR036397">
    <property type="entry name" value="RNaseH_sf"/>
</dbReference>
<dbReference type="PANTHER" id="PTHR47266">
    <property type="entry name" value="ENDONUCLEASE-RELATED"/>
    <property type="match status" value="1"/>
</dbReference>
<dbReference type="EMBL" id="CAJNOQ010014454">
    <property type="protein sequence ID" value="CAF1341892.1"/>
    <property type="molecule type" value="Genomic_DNA"/>
</dbReference>
<dbReference type="InterPro" id="IPR012337">
    <property type="entry name" value="RNaseH-like_sf"/>
</dbReference>
<dbReference type="Gene3D" id="1.10.340.70">
    <property type="match status" value="1"/>
</dbReference>
<dbReference type="Gene3D" id="3.30.420.10">
    <property type="entry name" value="Ribonuclease H-like superfamily/Ribonuclease H"/>
    <property type="match status" value="1"/>
</dbReference>
<evidence type="ECO:0000313" key="4">
    <source>
        <dbReference type="EMBL" id="CAF3968967.1"/>
    </source>
</evidence>
<organism evidence="3 6">
    <name type="scientific">Didymodactylos carnosus</name>
    <dbReference type="NCBI Taxonomy" id="1234261"/>
    <lineage>
        <taxon>Eukaryota</taxon>
        <taxon>Metazoa</taxon>
        <taxon>Spiralia</taxon>
        <taxon>Gnathifera</taxon>
        <taxon>Rotifera</taxon>
        <taxon>Eurotatoria</taxon>
        <taxon>Bdelloidea</taxon>
        <taxon>Philodinida</taxon>
        <taxon>Philodinidae</taxon>
        <taxon>Didymodactylos</taxon>
    </lineage>
</organism>
<evidence type="ECO:0000313" key="3">
    <source>
        <dbReference type="EMBL" id="CAF1341892.1"/>
    </source>
</evidence>
<evidence type="ECO:0000313" key="5">
    <source>
        <dbReference type="EMBL" id="CAF4203775.1"/>
    </source>
</evidence>
<dbReference type="Proteomes" id="UP000663829">
    <property type="component" value="Unassembled WGS sequence"/>
</dbReference>
<dbReference type="Proteomes" id="UP000681722">
    <property type="component" value="Unassembled WGS sequence"/>
</dbReference>
<dbReference type="GO" id="GO:0003676">
    <property type="term" value="F:nucleic acid binding"/>
    <property type="evidence" value="ECO:0007669"/>
    <property type="project" value="InterPro"/>
</dbReference>
<comment type="caution">
    <text evidence="3">The sequence shown here is derived from an EMBL/GenBank/DDBJ whole genome shotgun (WGS) entry which is preliminary data.</text>
</comment>
<dbReference type="SUPFAM" id="SSF53098">
    <property type="entry name" value="Ribonuclease H-like"/>
    <property type="match status" value="1"/>
</dbReference>
<dbReference type="EMBL" id="CAJOBA010033691">
    <property type="protein sequence ID" value="CAF3968967.1"/>
    <property type="molecule type" value="Genomic_DNA"/>
</dbReference>
<dbReference type="Proteomes" id="UP000682733">
    <property type="component" value="Unassembled WGS sequence"/>
</dbReference>
<dbReference type="OrthoDB" id="10030726at2759"/>
<protein>
    <recommendedName>
        <fullName evidence="1">Integrase zinc-binding domain-containing protein</fullName>
    </recommendedName>
</protein>
<keyword evidence="6" id="KW-1185">Reference proteome</keyword>
<accession>A0A815GR12</accession>
<evidence type="ECO:0000259" key="1">
    <source>
        <dbReference type="Pfam" id="PF17921"/>
    </source>
</evidence>
<evidence type="ECO:0000313" key="2">
    <source>
        <dbReference type="EMBL" id="CAF1157465.1"/>
    </source>
</evidence>
<dbReference type="FunFam" id="1.10.340.70:FF:000001">
    <property type="entry name" value="Retrovirus-related Pol polyprotein from transposon gypsy-like Protein"/>
    <property type="match status" value="1"/>
</dbReference>
<gene>
    <name evidence="3" type="ORF">GPM918_LOCUS30473</name>
    <name evidence="2" type="ORF">OVA965_LOCUS21919</name>
    <name evidence="5" type="ORF">SRO942_LOCUS31087</name>
    <name evidence="4" type="ORF">TMI583_LOCUS22629</name>
</gene>
<sequence length="136" mass="15833">MAAYHDHPTSGHFGIRRTSHKLKDRYVWPNMMSTIENYIKSCEKCAKFNIRRTKAPSKLHPITPPEGIFETIGMDFEGPTPYPSAEGNRYVLVVTDYLSKDVIAKAMPNNSIIHRRRCYIEIWCTQKINYRSRITL</sequence>
<dbReference type="InterPro" id="IPR052160">
    <property type="entry name" value="Gypsy_RT_Integrase-like"/>
</dbReference>
<dbReference type="EMBL" id="CAJOBC010059313">
    <property type="protein sequence ID" value="CAF4203775.1"/>
    <property type="molecule type" value="Genomic_DNA"/>
</dbReference>
<proteinExistence type="predicted"/>
<feature type="domain" description="Integrase zinc-binding" evidence="1">
    <location>
        <begin position="2"/>
        <end position="50"/>
    </location>
</feature>